<keyword evidence="2" id="KW-1185">Reference proteome</keyword>
<dbReference type="EMBL" id="FTOP01000006">
    <property type="protein sequence ID" value="SIS86115.1"/>
    <property type="molecule type" value="Genomic_DNA"/>
</dbReference>
<dbReference type="Proteomes" id="UP000186026">
    <property type="component" value="Unassembled WGS sequence"/>
</dbReference>
<accession>A0A1N7MJ16</accession>
<evidence type="ECO:0000313" key="1">
    <source>
        <dbReference type="EMBL" id="SIS86115.1"/>
    </source>
</evidence>
<gene>
    <name evidence="1" type="ORF">SAMN05421761_106135</name>
</gene>
<evidence type="ECO:0000313" key="2">
    <source>
        <dbReference type="Proteomes" id="UP000186026"/>
    </source>
</evidence>
<dbReference type="AlphaFoldDB" id="A0A1N7MJ16"/>
<reference evidence="2" key="1">
    <citation type="submission" date="2017-01" db="EMBL/GenBank/DDBJ databases">
        <authorList>
            <person name="Varghese N."/>
            <person name="Submissions S."/>
        </authorList>
    </citation>
    <scope>NUCLEOTIDE SEQUENCE [LARGE SCALE GENOMIC DNA]</scope>
    <source>
        <strain evidence="2">DSM 46698</strain>
    </source>
</reference>
<proteinExistence type="predicted"/>
<protein>
    <submittedName>
        <fullName evidence="1">Uncharacterized protein</fullName>
    </submittedName>
</protein>
<organism evidence="1 2">
    <name type="scientific">Belliella pelovolcani</name>
    <dbReference type="NCBI Taxonomy" id="529505"/>
    <lineage>
        <taxon>Bacteria</taxon>
        <taxon>Pseudomonadati</taxon>
        <taxon>Bacteroidota</taxon>
        <taxon>Cytophagia</taxon>
        <taxon>Cytophagales</taxon>
        <taxon>Cyclobacteriaceae</taxon>
        <taxon>Belliella</taxon>
    </lineage>
</organism>
<name>A0A1N7MJ16_9BACT</name>
<sequence length="288" mass="33250">MASFFLYPKDLKFAVQIYPMKKPIFLLSLASILVSCSNDVERAITTDLQVEGRELFRTSLALEEGLRYAFYSFEEYHQALTDTLPGCPLIEISEFEQKVKLTFSNDPNCPSQKVRRTGVINLDFFSFNLRDRRVLLRYEDYQVNDFKIQGERVFDSFSNGDNQNSWMESFEDLVILDQFDNSTKITGNYEHQLLKVDNRIQSFTSSGNLSGRNLTGRPLRMTQIAPRQYVINCLDEGFVIARAGEEVWEIFRTSDRSLAHRLTLSIEDICNTKVAIQLSDGRLLSFSY</sequence>